<sequence>MHQRLPSTPPVGIALFDLDGTLIPWDCQLLFRHFVVRREPWRRIFLPVFLVFLPLTRLLGAGGMKRVFLSYLWRMSPECLEAYCREFAESVMPSIYPDLLQKLETHRSEGHLLILASASPEFYVKEIGALLGFDLTLATPVETAPSPRFFPDLDNHKGHAKVRKLHEVLPSSYFEDGQLIHCHGFTDSTADLPMLEWCETATVVNPSPTLARKAEAEGWEIVRPTRPWSSKADFLRRLVLLLFGIGEDPGGIANRSGWNQTSTSKKSRITSR</sequence>
<dbReference type="Pfam" id="PF12710">
    <property type="entry name" value="HAD"/>
    <property type="match status" value="1"/>
</dbReference>
<gene>
    <name evidence="2" type="ORF">JIN85_15725</name>
</gene>
<protein>
    <submittedName>
        <fullName evidence="2">Haloacid dehalogenase-like hydrolase</fullName>
    </submittedName>
</protein>
<dbReference type="SUPFAM" id="SSF56784">
    <property type="entry name" value="HAD-like"/>
    <property type="match status" value="1"/>
</dbReference>
<dbReference type="InterPro" id="IPR036412">
    <property type="entry name" value="HAD-like_sf"/>
</dbReference>
<organism evidence="2 3">
    <name type="scientific">Luteolibacter pohnpeiensis</name>
    <dbReference type="NCBI Taxonomy" id="454153"/>
    <lineage>
        <taxon>Bacteria</taxon>
        <taxon>Pseudomonadati</taxon>
        <taxon>Verrucomicrobiota</taxon>
        <taxon>Verrucomicrobiia</taxon>
        <taxon>Verrucomicrobiales</taxon>
        <taxon>Verrucomicrobiaceae</taxon>
        <taxon>Luteolibacter</taxon>
    </lineage>
</organism>
<keyword evidence="2" id="KW-0378">Hydrolase</keyword>
<dbReference type="NCBIfam" id="TIGR01488">
    <property type="entry name" value="HAD-SF-IB"/>
    <property type="match status" value="1"/>
</dbReference>
<reference evidence="2" key="1">
    <citation type="submission" date="2021-01" db="EMBL/GenBank/DDBJ databases">
        <title>Modified the classification status of verrucomicrobia.</title>
        <authorList>
            <person name="Feng X."/>
        </authorList>
    </citation>
    <scope>NUCLEOTIDE SEQUENCE</scope>
    <source>
        <strain evidence="2">KCTC 22041</strain>
    </source>
</reference>
<dbReference type="NCBIfam" id="TIGR01490">
    <property type="entry name" value="HAD-SF-IB-hyp1"/>
    <property type="match status" value="1"/>
</dbReference>
<evidence type="ECO:0000313" key="3">
    <source>
        <dbReference type="Proteomes" id="UP000603141"/>
    </source>
</evidence>
<feature type="region of interest" description="Disordered" evidence="1">
    <location>
        <begin position="253"/>
        <end position="272"/>
    </location>
</feature>
<dbReference type="RefSeq" id="WP_200272457.1">
    <property type="nucleotide sequence ID" value="NZ_JAENIJ010000029.1"/>
</dbReference>
<dbReference type="InterPro" id="IPR023214">
    <property type="entry name" value="HAD_sf"/>
</dbReference>
<dbReference type="Gene3D" id="3.40.50.1000">
    <property type="entry name" value="HAD superfamily/HAD-like"/>
    <property type="match status" value="1"/>
</dbReference>
<accession>A0A934VVS3</accession>
<evidence type="ECO:0000313" key="2">
    <source>
        <dbReference type="EMBL" id="MBK1883867.1"/>
    </source>
</evidence>
<comment type="caution">
    <text evidence="2">The sequence shown here is derived from an EMBL/GenBank/DDBJ whole genome shotgun (WGS) entry which is preliminary data.</text>
</comment>
<dbReference type="GO" id="GO:0016787">
    <property type="term" value="F:hydrolase activity"/>
    <property type="evidence" value="ECO:0007669"/>
    <property type="project" value="UniProtKB-KW"/>
</dbReference>
<name>A0A934VVS3_9BACT</name>
<proteinExistence type="predicted"/>
<dbReference type="AlphaFoldDB" id="A0A934VVS3"/>
<dbReference type="EMBL" id="JAENIJ010000029">
    <property type="protein sequence ID" value="MBK1883867.1"/>
    <property type="molecule type" value="Genomic_DNA"/>
</dbReference>
<dbReference type="Proteomes" id="UP000603141">
    <property type="component" value="Unassembled WGS sequence"/>
</dbReference>
<dbReference type="Gene3D" id="1.20.1440.100">
    <property type="entry name" value="SG protein - dephosphorylation function"/>
    <property type="match status" value="1"/>
</dbReference>
<dbReference type="InterPro" id="IPR006385">
    <property type="entry name" value="HAD_hydro_SerB1"/>
</dbReference>
<evidence type="ECO:0000256" key="1">
    <source>
        <dbReference type="SAM" id="MobiDB-lite"/>
    </source>
</evidence>
<keyword evidence="3" id="KW-1185">Reference proteome</keyword>